<gene>
    <name evidence="1" type="ORF">SDC9_173334</name>
</gene>
<proteinExistence type="predicted"/>
<accession>A0A645GQG5</accession>
<name>A0A645GQG5_9ZZZZ</name>
<evidence type="ECO:0008006" key="2">
    <source>
        <dbReference type="Google" id="ProtNLM"/>
    </source>
</evidence>
<reference evidence="1" key="1">
    <citation type="submission" date="2019-08" db="EMBL/GenBank/DDBJ databases">
        <authorList>
            <person name="Kucharzyk K."/>
            <person name="Murdoch R.W."/>
            <person name="Higgins S."/>
            <person name="Loffler F."/>
        </authorList>
    </citation>
    <scope>NUCLEOTIDE SEQUENCE</scope>
</reference>
<comment type="caution">
    <text evidence="1">The sequence shown here is derived from an EMBL/GenBank/DDBJ whole genome shotgun (WGS) entry which is preliminary data.</text>
</comment>
<protein>
    <recommendedName>
        <fullName evidence="2">RND efflux pump membrane fusion protein barrel-sandwich domain-containing protein</fullName>
    </recommendedName>
</protein>
<evidence type="ECO:0000313" key="1">
    <source>
        <dbReference type="EMBL" id="MPN25913.1"/>
    </source>
</evidence>
<dbReference type="AlphaFoldDB" id="A0A645GQG5"/>
<dbReference type="Gene3D" id="2.40.420.20">
    <property type="match status" value="1"/>
</dbReference>
<dbReference type="EMBL" id="VSSQ01075268">
    <property type="protein sequence ID" value="MPN25913.1"/>
    <property type="molecule type" value="Genomic_DNA"/>
</dbReference>
<sequence>MLKPGMFTKIDVICNRSNERYPCIDNQSLIFDKGKYYVVVVSDRNLFVREVSIKASNASDMYIPIISGLQAGEHIINKNALLIYNSLISN</sequence>
<organism evidence="1">
    <name type="scientific">bioreactor metagenome</name>
    <dbReference type="NCBI Taxonomy" id="1076179"/>
    <lineage>
        <taxon>unclassified sequences</taxon>
        <taxon>metagenomes</taxon>
        <taxon>ecological metagenomes</taxon>
    </lineage>
</organism>